<reference evidence="1 2" key="1">
    <citation type="submission" date="2016-10" db="EMBL/GenBank/DDBJ databases">
        <authorList>
            <person name="Varghese N."/>
            <person name="Submissions S."/>
        </authorList>
    </citation>
    <scope>NUCLEOTIDE SEQUENCE [LARGE SCALE GENOMIC DNA]</scope>
    <source>
        <strain evidence="1 2">DSM 1361</strain>
    </source>
</reference>
<dbReference type="AlphaFoldDB" id="A0A662ZJY5"/>
<name>A0A662ZJY5_9GAMM</name>
<proteinExistence type="predicted"/>
<gene>
    <name evidence="1" type="ORF">SAMN02910344_01683</name>
</gene>
<dbReference type="Proteomes" id="UP000243745">
    <property type="component" value="Unassembled WGS sequence"/>
</dbReference>
<evidence type="ECO:0000313" key="2">
    <source>
        <dbReference type="Proteomes" id="UP000243745"/>
    </source>
</evidence>
<evidence type="ECO:0000313" key="1">
    <source>
        <dbReference type="EMBL" id="SFP54631.1"/>
    </source>
</evidence>
<dbReference type="OrthoDB" id="9812095at2"/>
<sequence>MKFGITDIITTVVNTPGRALARSFIDNVIRDRVEPVIGSILYCDLALGYIEHSGIYVGGGNKCIVELHNDNGTCIIQRVSPEEFTSAGTGFSIYVSCEGTDAVGGKKIAKTARSMVGKCLGRYSLTVNNCHMFSDYCLRCADKKTCECYEPEDYVKHFLNGEMTLTHLKQSAREIIGADNWLVWKRD</sequence>
<organism evidence="1 2">
    <name type="scientific">Ruminobacter amylophilus</name>
    <dbReference type="NCBI Taxonomy" id="867"/>
    <lineage>
        <taxon>Bacteria</taxon>
        <taxon>Pseudomonadati</taxon>
        <taxon>Pseudomonadota</taxon>
        <taxon>Gammaproteobacteria</taxon>
        <taxon>Aeromonadales</taxon>
        <taxon>Succinivibrionaceae</taxon>
        <taxon>Ruminobacter</taxon>
    </lineage>
</organism>
<accession>A0A662ZJY5</accession>
<dbReference type="Gene3D" id="3.90.1720.10">
    <property type="entry name" value="endopeptidase domain like (from Nostoc punctiforme)"/>
    <property type="match status" value="1"/>
</dbReference>
<dbReference type="RefSeq" id="WP_093142797.1">
    <property type="nucleotide sequence ID" value="NZ_FOXF01000035.1"/>
</dbReference>
<protein>
    <recommendedName>
        <fullName evidence="3">LRAT domain-containing protein</fullName>
    </recommendedName>
</protein>
<evidence type="ECO:0008006" key="3">
    <source>
        <dbReference type="Google" id="ProtNLM"/>
    </source>
</evidence>
<keyword evidence="2" id="KW-1185">Reference proteome</keyword>
<dbReference type="EMBL" id="FOXF01000035">
    <property type="protein sequence ID" value="SFP54631.1"/>
    <property type="molecule type" value="Genomic_DNA"/>
</dbReference>